<name>A0A8S5QPI7_9CAUD</name>
<organism evidence="1">
    <name type="scientific">Siphoviridae sp. ctgBD49</name>
    <dbReference type="NCBI Taxonomy" id="2826420"/>
    <lineage>
        <taxon>Viruses</taxon>
        <taxon>Duplodnaviria</taxon>
        <taxon>Heunggongvirae</taxon>
        <taxon>Uroviricota</taxon>
        <taxon>Caudoviricetes</taxon>
    </lineage>
</organism>
<proteinExistence type="predicted"/>
<sequence length="32" mass="3835">MKIRKPDRSLLRQIVHMWYNNIACLRSGALCF</sequence>
<evidence type="ECO:0000313" key="1">
    <source>
        <dbReference type="EMBL" id="DAE20922.1"/>
    </source>
</evidence>
<reference evidence="1" key="1">
    <citation type="journal article" date="2021" name="Proc. Natl. Acad. Sci. U.S.A.">
        <title>A Catalog of Tens of Thousands of Viruses from Human Metagenomes Reveals Hidden Associations with Chronic Diseases.</title>
        <authorList>
            <person name="Tisza M.J."/>
            <person name="Buck C.B."/>
        </authorList>
    </citation>
    <scope>NUCLEOTIDE SEQUENCE</scope>
    <source>
        <strain evidence="1">CtgBD49</strain>
    </source>
</reference>
<dbReference type="EMBL" id="BK015703">
    <property type="protein sequence ID" value="DAE20922.1"/>
    <property type="molecule type" value="Genomic_DNA"/>
</dbReference>
<protein>
    <submittedName>
        <fullName evidence="1">Uncharacterized protein</fullName>
    </submittedName>
</protein>
<accession>A0A8S5QPI7</accession>